<dbReference type="InterPro" id="IPR001509">
    <property type="entry name" value="Epimerase_deHydtase"/>
</dbReference>
<evidence type="ECO:0000259" key="1">
    <source>
        <dbReference type="Pfam" id="PF01370"/>
    </source>
</evidence>
<dbReference type="SUPFAM" id="SSF51735">
    <property type="entry name" value="NAD(P)-binding Rossmann-fold domains"/>
    <property type="match status" value="1"/>
</dbReference>
<protein>
    <submittedName>
        <fullName evidence="2">NAD-dependent epimerase/dehydratase family protein</fullName>
    </submittedName>
</protein>
<dbReference type="GO" id="GO:0005737">
    <property type="term" value="C:cytoplasm"/>
    <property type="evidence" value="ECO:0007669"/>
    <property type="project" value="TreeGrafter"/>
</dbReference>
<accession>A0AAW5HQN3</accession>
<dbReference type="Pfam" id="PF01370">
    <property type="entry name" value="Epimerase"/>
    <property type="match status" value="1"/>
</dbReference>
<dbReference type="RefSeq" id="WP_252461691.1">
    <property type="nucleotide sequence ID" value="NZ_JAMHFX010000239.1"/>
</dbReference>
<evidence type="ECO:0000313" key="2">
    <source>
        <dbReference type="EMBL" id="MCO1624111.1"/>
    </source>
</evidence>
<gene>
    <name evidence="2" type="ORF">M8C81_26325</name>
</gene>
<reference evidence="2" key="1">
    <citation type="submission" date="2022-05" db="EMBL/GenBank/DDBJ databases">
        <authorList>
            <person name="Yi M."/>
        </authorList>
    </citation>
    <scope>NUCLEOTIDE SEQUENCE</scope>
    <source>
        <strain evidence="2">DS2</strain>
    </source>
</reference>
<dbReference type="InterPro" id="IPR036291">
    <property type="entry name" value="NAD(P)-bd_dom_sf"/>
</dbReference>
<comment type="caution">
    <text evidence="2">The sequence shown here is derived from an EMBL/GenBank/DDBJ whole genome shotgun (WGS) entry which is preliminary data.</text>
</comment>
<dbReference type="EMBL" id="JAMHFX010000239">
    <property type="protein sequence ID" value="MCO1624111.1"/>
    <property type="molecule type" value="Genomic_DNA"/>
</dbReference>
<dbReference type="Gene3D" id="3.40.50.720">
    <property type="entry name" value="NAD(P)-binding Rossmann-like Domain"/>
    <property type="match status" value="1"/>
</dbReference>
<dbReference type="InterPro" id="IPR051783">
    <property type="entry name" value="NAD(P)-dependent_oxidoreduct"/>
</dbReference>
<proteinExistence type="predicted"/>
<dbReference type="GO" id="GO:0004029">
    <property type="term" value="F:aldehyde dehydrogenase (NAD+) activity"/>
    <property type="evidence" value="ECO:0007669"/>
    <property type="project" value="TreeGrafter"/>
</dbReference>
<dbReference type="PANTHER" id="PTHR48079:SF6">
    <property type="entry name" value="NAD(P)-BINDING DOMAIN-CONTAINING PROTEIN-RELATED"/>
    <property type="match status" value="1"/>
</dbReference>
<organism evidence="2 3">
    <name type="scientific">Pseudomonas putida</name>
    <name type="common">Arthrobacter siderocapsulatus</name>
    <dbReference type="NCBI Taxonomy" id="303"/>
    <lineage>
        <taxon>Bacteria</taxon>
        <taxon>Pseudomonadati</taxon>
        <taxon>Pseudomonadota</taxon>
        <taxon>Gammaproteobacteria</taxon>
        <taxon>Pseudomonadales</taxon>
        <taxon>Pseudomonadaceae</taxon>
        <taxon>Pseudomonas</taxon>
    </lineage>
</organism>
<reference evidence="2" key="2">
    <citation type="submission" date="2023-08" db="EMBL/GenBank/DDBJ databases">
        <title>Isolation, Identification, Denitrification Characteristics of A Highly Efficient Aerobic Denitrifying Bacterial Strain DS2.</title>
        <authorList>
            <person name="Wang H."/>
        </authorList>
    </citation>
    <scope>NUCLEOTIDE SEQUENCE</scope>
    <source>
        <strain evidence="2">DS2</strain>
    </source>
</reference>
<name>A0AAW5HQN3_PSEPU</name>
<sequence length="318" mass="34291">MHVLVTGAKGFVGGAVLSRFQKETDVELTAAVRKLPSSIDGKASFVAVGNISSETDWSQALQGVDVVVHLAARAHVLNDMQADPLAEFRRVNVEGAVKLLRQAIDNHVKRFVFISSIGVNGNFTTGEPFSEHSIPAPHANYALSKFEAEEALKALAASSGIELVIVRPPLVYAAHAPGNFARLLKLIDLGIPLPFACVRNSRSMVALENLADFIACCARHPAAAGETFLVCDFEDVSLKELLELLARGMDKRLIQLPVPPALIGWAAGLIGKQNLYTQLCGSLQIDPTKSRQLLAWTPPVSAQAALIDTGRRFRQSNR</sequence>
<dbReference type="AlphaFoldDB" id="A0AAW5HQN3"/>
<feature type="domain" description="NAD-dependent epimerase/dehydratase" evidence="1">
    <location>
        <begin position="3"/>
        <end position="230"/>
    </location>
</feature>
<evidence type="ECO:0000313" key="3">
    <source>
        <dbReference type="Proteomes" id="UP001202943"/>
    </source>
</evidence>
<dbReference type="PANTHER" id="PTHR48079">
    <property type="entry name" value="PROTEIN YEEZ"/>
    <property type="match status" value="1"/>
</dbReference>
<dbReference type="Proteomes" id="UP001202943">
    <property type="component" value="Unassembled WGS sequence"/>
</dbReference>